<sequence length="531" mass="58133">MDFYWILIVFVFGFALKQIGLPPMIGYLIAGFAMNAYGISPLQNVETLADLGITLLLFTIGLKVKVKELTDKVVLGGAVAPMVITTCIVTLGSLLFGIITTTSLFDISWQSAALIGFALSFSSTVCVAKILEETGELKTRHGKVSIGILVIQDFAAVIFLVAALGALPSIWALLLVLLIPARKLFNKLLDQAGHGELLPLIGFCFAFGGYELFYAVDLKGDLGALIAGMLLSSHVKSNELYKSLMNFKDLFLIGFFISIGFTALPTWETFTLAVTLVALIPIKFAIFFYILAKLKLRARTSFLTAMALMNFSEFGLIVAKICVDKNWLAADWLVAIAIAVTLSFIVSSLVFKNAHLYFSRYKQKILQFEAETTVNNTCPNLPTNAEILIVGMGRVGSGSYDSLSELIGDKVWGIDADSDRIGKHQTANRQVALADAEDIEFWEQINLEQVKLIMLALPSMADMKNVIMQLKLCKYQGQIAAIAQYADEGEMLLKIGAHTVFNYHKEIGTGFAKESLNLLRQTDSALPLANQ</sequence>
<evidence type="ECO:0000259" key="11">
    <source>
        <dbReference type="Pfam" id="PF02254"/>
    </source>
</evidence>
<evidence type="ECO:0000313" key="13">
    <source>
        <dbReference type="Proteomes" id="UP000019276"/>
    </source>
</evidence>
<feature type="transmembrane region" description="Helical" evidence="9">
    <location>
        <begin position="250"/>
        <end position="267"/>
    </location>
</feature>
<dbReference type="SUPFAM" id="SSF51735">
    <property type="entry name" value="NAD(P)-binding Rossmann-fold domains"/>
    <property type="match status" value="1"/>
</dbReference>
<keyword evidence="13" id="KW-1185">Reference proteome</keyword>
<evidence type="ECO:0000256" key="9">
    <source>
        <dbReference type="SAM" id="Phobius"/>
    </source>
</evidence>
<feature type="transmembrane region" description="Helical" evidence="9">
    <location>
        <begin position="303"/>
        <end position="321"/>
    </location>
</feature>
<dbReference type="Pfam" id="PF02254">
    <property type="entry name" value="TrkA_N"/>
    <property type="match status" value="1"/>
</dbReference>
<proteinExistence type="inferred from homology"/>
<dbReference type="InterPro" id="IPR036291">
    <property type="entry name" value="NAD(P)-bd_dom_sf"/>
</dbReference>
<dbReference type="OrthoDB" id="3418949at2"/>
<dbReference type="Proteomes" id="UP000019276">
    <property type="component" value="Unassembled WGS sequence"/>
</dbReference>
<accession>W7Q8F7</accession>
<dbReference type="PANTHER" id="PTHR42751:SF1">
    <property type="entry name" value="CATION_PROTON ANTIPORTER YBAL-RELATED"/>
    <property type="match status" value="1"/>
</dbReference>
<dbReference type="GO" id="GO:0016020">
    <property type="term" value="C:membrane"/>
    <property type="evidence" value="ECO:0007669"/>
    <property type="project" value="UniProtKB-SubCell"/>
</dbReference>
<feature type="transmembrane region" description="Helical" evidence="9">
    <location>
        <begin position="327"/>
        <end position="351"/>
    </location>
</feature>
<dbReference type="InterPro" id="IPR006153">
    <property type="entry name" value="Cation/H_exchanger_TM"/>
</dbReference>
<evidence type="ECO:0000313" key="12">
    <source>
        <dbReference type="EMBL" id="EWH09064.1"/>
    </source>
</evidence>
<feature type="transmembrane region" description="Helical" evidence="9">
    <location>
        <begin position="111"/>
        <end position="132"/>
    </location>
</feature>
<organism evidence="12 13">
    <name type="scientific">Catenovulum agarivorans DS-2</name>
    <dbReference type="NCBI Taxonomy" id="1328313"/>
    <lineage>
        <taxon>Bacteria</taxon>
        <taxon>Pseudomonadati</taxon>
        <taxon>Pseudomonadota</taxon>
        <taxon>Gammaproteobacteria</taxon>
        <taxon>Alteromonadales</taxon>
        <taxon>Alteromonadaceae</taxon>
        <taxon>Catenovulum</taxon>
    </lineage>
</organism>
<reference evidence="12 13" key="1">
    <citation type="journal article" date="2014" name="Genome Announc.">
        <title>Draft Genome Sequence of the Agar-Degrading Bacterium Catenovulum sp. Strain DS-2, Isolated from Intestines of Haliotis diversicolor.</title>
        <authorList>
            <person name="Shan D."/>
            <person name="Li X."/>
            <person name="Gu Z."/>
            <person name="Wei G."/>
            <person name="Gao Z."/>
            <person name="Shao Z."/>
        </authorList>
    </citation>
    <scope>NUCLEOTIDE SEQUENCE [LARGE SCALE GENOMIC DNA]</scope>
    <source>
        <strain evidence="12 13">DS-2</strain>
    </source>
</reference>
<dbReference type="Gene3D" id="1.20.1530.20">
    <property type="match status" value="1"/>
</dbReference>
<evidence type="ECO:0000256" key="6">
    <source>
        <dbReference type="ARBA" id="ARBA00022989"/>
    </source>
</evidence>
<feature type="transmembrane region" description="Helical" evidence="9">
    <location>
        <begin position="42"/>
        <end position="62"/>
    </location>
</feature>
<dbReference type="GO" id="GO:0006813">
    <property type="term" value="P:potassium ion transport"/>
    <property type="evidence" value="ECO:0007669"/>
    <property type="project" value="InterPro"/>
</dbReference>
<feature type="domain" description="RCK N-terminal" evidence="11">
    <location>
        <begin position="387"/>
        <end position="502"/>
    </location>
</feature>
<keyword evidence="8 9" id="KW-0472">Membrane</keyword>
<dbReference type="AlphaFoldDB" id="W7Q8F7"/>
<evidence type="ECO:0000256" key="5">
    <source>
        <dbReference type="ARBA" id="ARBA00022692"/>
    </source>
</evidence>
<gene>
    <name evidence="12" type="ORF">DS2_14369</name>
</gene>
<dbReference type="eggNOG" id="COG1226">
    <property type="taxonomic scope" value="Bacteria"/>
</dbReference>
<feature type="transmembrane region" description="Helical" evidence="9">
    <location>
        <begin position="74"/>
        <end position="99"/>
    </location>
</feature>
<evidence type="ECO:0000256" key="7">
    <source>
        <dbReference type="ARBA" id="ARBA00023065"/>
    </source>
</evidence>
<dbReference type="Gene3D" id="3.40.50.720">
    <property type="entry name" value="NAD(P)-binding Rossmann-like Domain"/>
    <property type="match status" value="1"/>
</dbReference>
<dbReference type="eggNOG" id="COG4651">
    <property type="taxonomic scope" value="Bacteria"/>
</dbReference>
<feature type="domain" description="Cation/H+ exchanger transmembrane" evidence="10">
    <location>
        <begin position="6"/>
        <end position="351"/>
    </location>
</feature>
<dbReference type="EMBL" id="ARZY01000030">
    <property type="protein sequence ID" value="EWH09064.1"/>
    <property type="molecule type" value="Genomic_DNA"/>
</dbReference>
<feature type="transmembrane region" description="Helical" evidence="9">
    <location>
        <begin position="7"/>
        <end position="30"/>
    </location>
</feature>
<evidence type="ECO:0000256" key="8">
    <source>
        <dbReference type="ARBA" id="ARBA00023136"/>
    </source>
</evidence>
<keyword evidence="7" id="KW-0406">Ion transport</keyword>
<dbReference type="PANTHER" id="PTHR42751">
    <property type="entry name" value="SODIUM/HYDROGEN EXCHANGER FAMILY/TRKA DOMAIN PROTEIN"/>
    <property type="match status" value="1"/>
</dbReference>
<feature type="transmembrane region" description="Helical" evidence="9">
    <location>
        <begin position="273"/>
        <end position="291"/>
    </location>
</feature>
<dbReference type="PATRIC" id="fig|1328313.3.peg.2928"/>
<comment type="similarity">
    <text evidence="2">Belongs to the monovalent cation:proton antiporter 2 (CPA2) transporter (TC 2.A.37) family.</text>
</comment>
<dbReference type="InterPro" id="IPR038770">
    <property type="entry name" value="Na+/solute_symporter_sf"/>
</dbReference>
<protein>
    <submittedName>
        <fullName evidence="12">Sodium/hydrogen exchanger</fullName>
    </submittedName>
</protein>
<evidence type="ECO:0000259" key="10">
    <source>
        <dbReference type="Pfam" id="PF00999"/>
    </source>
</evidence>
<comment type="subcellular location">
    <subcellularLocation>
        <location evidence="1">Membrane</location>
        <topology evidence="1">Multi-pass membrane protein</topology>
    </subcellularLocation>
</comment>
<feature type="transmembrane region" description="Helical" evidence="9">
    <location>
        <begin position="197"/>
        <end position="216"/>
    </location>
</feature>
<dbReference type="GO" id="GO:1902600">
    <property type="term" value="P:proton transmembrane transport"/>
    <property type="evidence" value="ECO:0007669"/>
    <property type="project" value="InterPro"/>
</dbReference>
<name>W7Q8F7_9ALTE</name>
<dbReference type="Pfam" id="PF00999">
    <property type="entry name" value="Na_H_Exchanger"/>
    <property type="match status" value="1"/>
</dbReference>
<dbReference type="STRING" id="1328313.DS2_14369"/>
<dbReference type="GO" id="GO:0015297">
    <property type="term" value="F:antiporter activity"/>
    <property type="evidence" value="ECO:0007669"/>
    <property type="project" value="UniProtKB-KW"/>
</dbReference>
<keyword evidence="4" id="KW-0050">Antiport</keyword>
<evidence type="ECO:0000256" key="3">
    <source>
        <dbReference type="ARBA" id="ARBA00022448"/>
    </source>
</evidence>
<keyword evidence="3" id="KW-0813">Transport</keyword>
<dbReference type="RefSeq" id="WP_035015528.1">
    <property type="nucleotide sequence ID" value="NZ_ARZY01000030.1"/>
</dbReference>
<evidence type="ECO:0000256" key="2">
    <source>
        <dbReference type="ARBA" id="ARBA00005551"/>
    </source>
</evidence>
<dbReference type="InterPro" id="IPR003148">
    <property type="entry name" value="RCK_N"/>
</dbReference>
<comment type="caution">
    <text evidence="12">The sequence shown here is derived from an EMBL/GenBank/DDBJ whole genome shotgun (WGS) entry which is preliminary data.</text>
</comment>
<keyword evidence="6 9" id="KW-1133">Transmembrane helix</keyword>
<evidence type="ECO:0000256" key="1">
    <source>
        <dbReference type="ARBA" id="ARBA00004141"/>
    </source>
</evidence>
<keyword evidence="5 9" id="KW-0812">Transmembrane</keyword>
<evidence type="ECO:0000256" key="4">
    <source>
        <dbReference type="ARBA" id="ARBA00022449"/>
    </source>
</evidence>